<organism evidence="2 3">
    <name type="scientific">Methylobacterium tarhaniae</name>
    <dbReference type="NCBI Taxonomy" id="1187852"/>
    <lineage>
        <taxon>Bacteria</taxon>
        <taxon>Pseudomonadati</taxon>
        <taxon>Pseudomonadota</taxon>
        <taxon>Alphaproteobacteria</taxon>
        <taxon>Hyphomicrobiales</taxon>
        <taxon>Methylobacteriaceae</taxon>
        <taxon>Methylobacterium</taxon>
    </lineage>
</organism>
<evidence type="ECO:0000256" key="1">
    <source>
        <dbReference type="SAM" id="MobiDB-lite"/>
    </source>
</evidence>
<protein>
    <submittedName>
        <fullName evidence="2">Uncharacterized protein</fullName>
    </submittedName>
</protein>
<sequence>MSIAAFMKRMRELGAPPEAIEFAVEALAEQQRKAAEVEAAANAERSLLAARRKADAERQKRRRDGLSTPSRHVTSR</sequence>
<evidence type="ECO:0000313" key="2">
    <source>
        <dbReference type="EMBL" id="KMO29899.1"/>
    </source>
</evidence>
<reference evidence="2 3" key="1">
    <citation type="submission" date="2015-03" db="EMBL/GenBank/DDBJ databases">
        <title>Genome sequencing of Methylobacterium tarhaniae DSM 25844.</title>
        <authorList>
            <person name="Chaudhry V."/>
            <person name="Patil P.B."/>
        </authorList>
    </citation>
    <scope>NUCLEOTIDE SEQUENCE [LARGE SCALE GENOMIC DNA]</scope>
    <source>
        <strain evidence="2 3">DSM 25844</strain>
    </source>
</reference>
<comment type="caution">
    <text evidence="2">The sequence shown here is derived from an EMBL/GenBank/DDBJ whole genome shotgun (WGS) entry which is preliminary data.</text>
</comment>
<feature type="region of interest" description="Disordered" evidence="1">
    <location>
        <begin position="50"/>
        <end position="76"/>
    </location>
</feature>
<dbReference type="RefSeq" id="WP_048454369.1">
    <property type="nucleotide sequence ID" value="NZ_LABZ01000290.1"/>
</dbReference>
<dbReference type="AlphaFoldDB" id="A0A0J6S855"/>
<dbReference type="Proteomes" id="UP000036449">
    <property type="component" value="Unassembled WGS sequence"/>
</dbReference>
<proteinExistence type="predicted"/>
<gene>
    <name evidence="2" type="ORF">VQ03_28930</name>
</gene>
<feature type="compositionally biased region" description="Polar residues" evidence="1">
    <location>
        <begin position="67"/>
        <end position="76"/>
    </location>
</feature>
<evidence type="ECO:0000313" key="3">
    <source>
        <dbReference type="Proteomes" id="UP000036449"/>
    </source>
</evidence>
<accession>A0A0J6S855</accession>
<dbReference type="EMBL" id="LABZ01000290">
    <property type="protein sequence ID" value="KMO29899.1"/>
    <property type="molecule type" value="Genomic_DNA"/>
</dbReference>
<keyword evidence="3" id="KW-1185">Reference proteome</keyword>
<name>A0A0J6S855_9HYPH</name>
<feature type="non-terminal residue" evidence="2">
    <location>
        <position position="76"/>
    </location>
</feature>